<name>A0AC60QDR1_IXOPE</name>
<reference evidence="1 2" key="1">
    <citation type="journal article" date="2020" name="Cell">
        <title>Large-Scale Comparative Analyses of Tick Genomes Elucidate Their Genetic Diversity and Vector Capacities.</title>
        <authorList>
            <consortium name="Tick Genome and Microbiome Consortium (TIGMIC)"/>
            <person name="Jia N."/>
            <person name="Wang J."/>
            <person name="Shi W."/>
            <person name="Du L."/>
            <person name="Sun Y."/>
            <person name="Zhan W."/>
            <person name="Jiang J.F."/>
            <person name="Wang Q."/>
            <person name="Zhang B."/>
            <person name="Ji P."/>
            <person name="Bell-Sakyi L."/>
            <person name="Cui X.M."/>
            <person name="Yuan T.T."/>
            <person name="Jiang B.G."/>
            <person name="Yang W.F."/>
            <person name="Lam T.T."/>
            <person name="Chang Q.C."/>
            <person name="Ding S.J."/>
            <person name="Wang X.J."/>
            <person name="Zhu J.G."/>
            <person name="Ruan X.D."/>
            <person name="Zhao L."/>
            <person name="Wei J.T."/>
            <person name="Ye R.Z."/>
            <person name="Que T.C."/>
            <person name="Du C.H."/>
            <person name="Zhou Y.H."/>
            <person name="Cheng J.X."/>
            <person name="Dai P.F."/>
            <person name="Guo W.B."/>
            <person name="Han X.H."/>
            <person name="Huang E.J."/>
            <person name="Li L.F."/>
            <person name="Wei W."/>
            <person name="Gao Y.C."/>
            <person name="Liu J.Z."/>
            <person name="Shao H.Z."/>
            <person name="Wang X."/>
            <person name="Wang C.C."/>
            <person name="Yang T.C."/>
            <person name="Huo Q.B."/>
            <person name="Li W."/>
            <person name="Chen H.Y."/>
            <person name="Chen S.E."/>
            <person name="Zhou L.G."/>
            <person name="Ni X.B."/>
            <person name="Tian J.H."/>
            <person name="Sheng Y."/>
            <person name="Liu T."/>
            <person name="Pan Y.S."/>
            <person name="Xia L.Y."/>
            <person name="Li J."/>
            <person name="Zhao F."/>
            <person name="Cao W.C."/>
        </authorList>
    </citation>
    <scope>NUCLEOTIDE SEQUENCE [LARGE SCALE GENOMIC DNA]</scope>
    <source>
        <strain evidence="1">Iper-2018</strain>
    </source>
</reference>
<comment type="caution">
    <text evidence="1">The sequence shown here is derived from an EMBL/GenBank/DDBJ whole genome shotgun (WGS) entry which is preliminary data.</text>
</comment>
<evidence type="ECO:0000313" key="2">
    <source>
        <dbReference type="Proteomes" id="UP000805193"/>
    </source>
</evidence>
<organism evidence="1 2">
    <name type="scientific">Ixodes persulcatus</name>
    <name type="common">Taiga tick</name>
    <dbReference type="NCBI Taxonomy" id="34615"/>
    <lineage>
        <taxon>Eukaryota</taxon>
        <taxon>Metazoa</taxon>
        <taxon>Ecdysozoa</taxon>
        <taxon>Arthropoda</taxon>
        <taxon>Chelicerata</taxon>
        <taxon>Arachnida</taxon>
        <taxon>Acari</taxon>
        <taxon>Parasitiformes</taxon>
        <taxon>Ixodida</taxon>
        <taxon>Ixodoidea</taxon>
        <taxon>Ixodidae</taxon>
        <taxon>Ixodinae</taxon>
        <taxon>Ixodes</taxon>
    </lineage>
</organism>
<gene>
    <name evidence="1" type="ORF">HPB47_021920</name>
</gene>
<protein>
    <submittedName>
        <fullName evidence="1">Uncharacterized protein</fullName>
    </submittedName>
</protein>
<evidence type="ECO:0000313" key="1">
    <source>
        <dbReference type="EMBL" id="KAG0431290.1"/>
    </source>
</evidence>
<keyword evidence="2" id="KW-1185">Reference proteome</keyword>
<accession>A0AC60QDR1</accession>
<dbReference type="EMBL" id="JABSTQ010009238">
    <property type="protein sequence ID" value="KAG0431290.1"/>
    <property type="molecule type" value="Genomic_DNA"/>
</dbReference>
<proteinExistence type="predicted"/>
<dbReference type="Proteomes" id="UP000805193">
    <property type="component" value="Unassembled WGS sequence"/>
</dbReference>
<sequence length="244" mass="26096">MADAPCRGSQHNSLSRSSLQWAGSNPVLFPRPVDATQLLFDNPSGRRIAGTTRDLEASSAYGDDHQSEGARELGRRSVAGAPDELNRSPTTSGGGEGGSSTRRPEAAAGSVPRGMFLGQGSPTGCDTVKERARVALPRSAGGVGALEKRPSCATRLRASPAVMSVSAIHASLQPSYRLPMVQGFQEQSLESVFQRNKNPNVSDLIILAAEVGLPVEAVKVWFEHRLARWRQSQGLPANWRMVNQ</sequence>